<sequence>MRIVVNAAAASSGGALTILKSFYGSVIQNYSKEVEWIFLVSDNYIEEQENVKTLVLKDIKKSWLNRLKFDFIVGKKLVNELRPDLIFSLQNTKIYGVKTEQIIYLHQPIPYQNIKKFSFFKKEERILAIYQKVIGKLIDSSLLNSKLIIVQTQWMRNAVNEKLKINIDKILVYPPDTTILTKKISGNFQNNLFFYPASKIIYKNHQIIYKAVEILNSKGYSDFKVFLTIEDNLRHPNISFIGNLKHEKVIDYFTYSTLIFPSYIETFGLPLKEAKDVGTIILASDTSFSQEILEGYENAHFFGFNNANELANLMEKVIIKEINLQEFTNVTEKKESNNSWQEIIKLLHNTAK</sequence>
<dbReference type="KEGG" id="psyo:PB01_03875"/>
<proteinExistence type="predicted"/>
<dbReference type="SUPFAM" id="SSF53756">
    <property type="entry name" value="UDP-Glycosyltransferase/glycogen phosphorylase"/>
    <property type="match status" value="1"/>
</dbReference>
<keyword evidence="4" id="KW-1185">Reference proteome</keyword>
<reference evidence="3 4" key="1">
    <citation type="submission" date="2018-07" db="EMBL/GenBank/DDBJ databases">
        <title>Complete genome sequence of Psychrobacillus sp. PB01, isolated from iceberg, and comparative genome analysis of Psychrobacillus strains.</title>
        <authorList>
            <person name="Lee P.C."/>
        </authorList>
    </citation>
    <scope>NUCLEOTIDE SEQUENCE [LARGE SCALE GENOMIC DNA]</scope>
    <source>
        <strain evidence="3 4">PB01</strain>
    </source>
</reference>
<dbReference type="GO" id="GO:0009103">
    <property type="term" value="P:lipopolysaccharide biosynthetic process"/>
    <property type="evidence" value="ECO:0007669"/>
    <property type="project" value="TreeGrafter"/>
</dbReference>
<evidence type="ECO:0000313" key="3">
    <source>
        <dbReference type="EMBL" id="QFF98023.1"/>
    </source>
</evidence>
<dbReference type="PANTHER" id="PTHR46401:SF2">
    <property type="entry name" value="GLYCOSYLTRANSFERASE WBBK-RELATED"/>
    <property type="match status" value="1"/>
</dbReference>
<keyword evidence="1 3" id="KW-0808">Transferase</keyword>
<dbReference type="InterPro" id="IPR001296">
    <property type="entry name" value="Glyco_trans_1"/>
</dbReference>
<dbReference type="EMBL" id="CP031223">
    <property type="protein sequence ID" value="QFF98023.1"/>
    <property type="molecule type" value="Genomic_DNA"/>
</dbReference>
<evidence type="ECO:0000256" key="1">
    <source>
        <dbReference type="ARBA" id="ARBA00022679"/>
    </source>
</evidence>
<feature type="domain" description="Glycosyl transferase family 1" evidence="2">
    <location>
        <begin position="229"/>
        <end position="328"/>
    </location>
</feature>
<dbReference type="RefSeq" id="WP_151698970.1">
    <property type="nucleotide sequence ID" value="NZ_CP031223.1"/>
</dbReference>
<dbReference type="GO" id="GO:0016757">
    <property type="term" value="F:glycosyltransferase activity"/>
    <property type="evidence" value="ECO:0007669"/>
    <property type="project" value="InterPro"/>
</dbReference>
<protein>
    <submittedName>
        <fullName evidence="3">Glycosyltransferase</fullName>
    </submittedName>
</protein>
<dbReference type="Gene3D" id="3.40.50.2000">
    <property type="entry name" value="Glycogen Phosphorylase B"/>
    <property type="match status" value="1"/>
</dbReference>
<dbReference type="Proteomes" id="UP000325517">
    <property type="component" value="Chromosome"/>
</dbReference>
<organism evidence="3 4">
    <name type="scientific">Psychrobacillus glaciei</name>
    <dbReference type="NCBI Taxonomy" id="2283160"/>
    <lineage>
        <taxon>Bacteria</taxon>
        <taxon>Bacillati</taxon>
        <taxon>Bacillota</taxon>
        <taxon>Bacilli</taxon>
        <taxon>Bacillales</taxon>
        <taxon>Bacillaceae</taxon>
        <taxon>Psychrobacillus</taxon>
    </lineage>
</organism>
<dbReference type="OrthoDB" id="9775208at2"/>
<evidence type="ECO:0000259" key="2">
    <source>
        <dbReference type="Pfam" id="PF00534"/>
    </source>
</evidence>
<evidence type="ECO:0000313" key="4">
    <source>
        <dbReference type="Proteomes" id="UP000325517"/>
    </source>
</evidence>
<dbReference type="AlphaFoldDB" id="A0A5J6SKR7"/>
<name>A0A5J6SKR7_9BACI</name>
<dbReference type="PANTHER" id="PTHR46401">
    <property type="entry name" value="GLYCOSYLTRANSFERASE WBBK-RELATED"/>
    <property type="match status" value="1"/>
</dbReference>
<gene>
    <name evidence="3" type="ORF">PB01_03875</name>
</gene>
<dbReference type="Pfam" id="PF00534">
    <property type="entry name" value="Glycos_transf_1"/>
    <property type="match status" value="1"/>
</dbReference>
<accession>A0A5J6SKR7</accession>